<keyword evidence="7" id="KW-0624">Polysaccharide degradation</keyword>
<organism evidence="12 13">
    <name type="scientific">Mollisia scopiformis</name>
    <name type="common">Conifer needle endophyte fungus</name>
    <name type="synonym">Phialocephala scopiformis</name>
    <dbReference type="NCBI Taxonomy" id="149040"/>
    <lineage>
        <taxon>Eukaryota</taxon>
        <taxon>Fungi</taxon>
        <taxon>Dikarya</taxon>
        <taxon>Ascomycota</taxon>
        <taxon>Pezizomycotina</taxon>
        <taxon>Leotiomycetes</taxon>
        <taxon>Helotiales</taxon>
        <taxon>Mollisiaceae</taxon>
        <taxon>Mollisia</taxon>
    </lineage>
</organism>
<keyword evidence="13" id="KW-1185">Reference proteome</keyword>
<feature type="signal peptide" evidence="10">
    <location>
        <begin position="1"/>
        <end position="22"/>
    </location>
</feature>
<evidence type="ECO:0000256" key="9">
    <source>
        <dbReference type="RuleBase" id="RU004453"/>
    </source>
</evidence>
<dbReference type="PROSITE" id="PS01095">
    <property type="entry name" value="GH18_1"/>
    <property type="match status" value="1"/>
</dbReference>
<proteinExistence type="inferred from homology"/>
<feature type="domain" description="GH18" evidence="11">
    <location>
        <begin position="25"/>
        <end position="317"/>
    </location>
</feature>
<dbReference type="AlphaFoldDB" id="A0A194XFI3"/>
<keyword evidence="3 8" id="KW-0378">Hydrolase</keyword>
<evidence type="ECO:0000256" key="8">
    <source>
        <dbReference type="RuleBase" id="RU000489"/>
    </source>
</evidence>
<sequence length="317" mass="34747">MVYSYWSLFCALAFASYSSASATTSTRNIIWVDGPDQGTNQTDSGTPDNITQLVTENTRVTHVILSSAHLNNPTDAPPYVNFWSDLPINSSKTAFIWPQVKQLQQNGVKVLLSFGGADDGSWGHLLDNFAKFYAPLLQALKDYEFDGIDLDIETDYTTAGALQLLEKLNDDMGSDFILTMSPVQDCLSESGDCSFGSINYQYLDNNGSYPDRANSKLVSWYNGQFYAGGGDGANSPSEYETVVDAGFDASRVVFGVADCSVDGSGWYPLSTYNSTVTQLREKYGSDFGGAFGWDWNNAGSCDGLAHPWQWRVLFCNL</sequence>
<reference evidence="12 13" key="1">
    <citation type="submission" date="2015-10" db="EMBL/GenBank/DDBJ databases">
        <title>Full genome of DAOMC 229536 Phialocephala scopiformis, a fungal endophyte of spruce producing the potent anti-insectan compound rugulosin.</title>
        <authorList>
            <consortium name="DOE Joint Genome Institute"/>
            <person name="Walker A.K."/>
            <person name="Frasz S.L."/>
            <person name="Seifert K.A."/>
            <person name="Miller J.D."/>
            <person name="Mondo S.J."/>
            <person name="Labutti K."/>
            <person name="Lipzen A."/>
            <person name="Dockter R."/>
            <person name="Kennedy M."/>
            <person name="Grigoriev I.V."/>
            <person name="Spatafora J.W."/>
        </authorList>
    </citation>
    <scope>NUCLEOTIDE SEQUENCE [LARGE SCALE GENOMIC DNA]</scope>
    <source>
        <strain evidence="12 13">CBS 120377</strain>
    </source>
</reference>
<evidence type="ECO:0000313" key="12">
    <source>
        <dbReference type="EMBL" id="KUJ18894.1"/>
    </source>
</evidence>
<dbReference type="GO" id="GO:0008843">
    <property type="term" value="F:endochitinase activity"/>
    <property type="evidence" value="ECO:0007669"/>
    <property type="project" value="UniProtKB-EC"/>
</dbReference>
<keyword evidence="5" id="KW-0119">Carbohydrate metabolism</keyword>
<dbReference type="InterPro" id="IPR001579">
    <property type="entry name" value="Glyco_hydro_18_chit_AS"/>
</dbReference>
<keyword evidence="4" id="KW-0146">Chitin degradation</keyword>
<evidence type="ECO:0000256" key="7">
    <source>
        <dbReference type="ARBA" id="ARBA00023326"/>
    </source>
</evidence>
<comment type="catalytic activity">
    <reaction evidence="1">
        <text>Random endo-hydrolysis of N-acetyl-beta-D-glucosaminide (1-&gt;4)-beta-linkages in chitin and chitodextrins.</text>
        <dbReference type="EC" id="3.2.1.14"/>
    </reaction>
</comment>
<dbReference type="GeneID" id="28828072"/>
<evidence type="ECO:0000256" key="2">
    <source>
        <dbReference type="ARBA" id="ARBA00012729"/>
    </source>
</evidence>
<keyword evidence="10" id="KW-0732">Signal</keyword>
<dbReference type="PANTHER" id="PTHR45708">
    <property type="entry name" value="ENDOCHITINASE"/>
    <property type="match status" value="1"/>
</dbReference>
<evidence type="ECO:0000256" key="6">
    <source>
        <dbReference type="ARBA" id="ARBA00023295"/>
    </source>
</evidence>
<dbReference type="Pfam" id="PF00704">
    <property type="entry name" value="Glyco_hydro_18"/>
    <property type="match status" value="1"/>
</dbReference>
<dbReference type="InterPro" id="IPR001223">
    <property type="entry name" value="Glyco_hydro18_cat"/>
</dbReference>
<evidence type="ECO:0000313" key="13">
    <source>
        <dbReference type="Proteomes" id="UP000070700"/>
    </source>
</evidence>
<dbReference type="KEGG" id="psco:LY89DRAFT_717406"/>
<gene>
    <name evidence="12" type="ORF">LY89DRAFT_717406</name>
</gene>
<dbReference type="InterPro" id="IPR017853">
    <property type="entry name" value="GH"/>
</dbReference>
<dbReference type="RefSeq" id="XP_018073249.1">
    <property type="nucleotide sequence ID" value="XM_018218346.1"/>
</dbReference>
<dbReference type="EC" id="3.2.1.14" evidence="2"/>
<dbReference type="PROSITE" id="PS51910">
    <property type="entry name" value="GH18_2"/>
    <property type="match status" value="1"/>
</dbReference>
<accession>A0A194XFI3</accession>
<protein>
    <recommendedName>
        <fullName evidence="2">chitinase</fullName>
        <ecNumber evidence="2">3.2.1.14</ecNumber>
    </recommendedName>
</protein>
<dbReference type="InParanoid" id="A0A194XFI3"/>
<comment type="similarity">
    <text evidence="9">Belongs to the glycosyl hydrolase 18 family.</text>
</comment>
<evidence type="ECO:0000256" key="4">
    <source>
        <dbReference type="ARBA" id="ARBA00023024"/>
    </source>
</evidence>
<dbReference type="Proteomes" id="UP000070700">
    <property type="component" value="Unassembled WGS sequence"/>
</dbReference>
<dbReference type="EMBL" id="KQ947412">
    <property type="protein sequence ID" value="KUJ18894.1"/>
    <property type="molecule type" value="Genomic_DNA"/>
</dbReference>
<dbReference type="InterPro" id="IPR050542">
    <property type="entry name" value="Glycosyl_Hydrlase18_Chitinase"/>
</dbReference>
<dbReference type="OrthoDB" id="3012298at2759"/>
<feature type="chain" id="PRO_5008268170" description="chitinase" evidence="10">
    <location>
        <begin position="23"/>
        <end position="317"/>
    </location>
</feature>
<dbReference type="GO" id="GO:0000272">
    <property type="term" value="P:polysaccharide catabolic process"/>
    <property type="evidence" value="ECO:0007669"/>
    <property type="project" value="UniProtKB-KW"/>
</dbReference>
<dbReference type="GO" id="GO:0005576">
    <property type="term" value="C:extracellular region"/>
    <property type="evidence" value="ECO:0007669"/>
    <property type="project" value="TreeGrafter"/>
</dbReference>
<dbReference type="PANTHER" id="PTHR45708:SF60">
    <property type="entry name" value="III CHITINASE, PUTATIVE (AFU_ORTHOLOGUE AFUA_5G03850)-RELATED"/>
    <property type="match status" value="1"/>
</dbReference>
<evidence type="ECO:0000256" key="10">
    <source>
        <dbReference type="SAM" id="SignalP"/>
    </source>
</evidence>
<dbReference type="Gene3D" id="3.20.20.80">
    <property type="entry name" value="Glycosidases"/>
    <property type="match status" value="1"/>
</dbReference>
<dbReference type="GO" id="GO:0006032">
    <property type="term" value="P:chitin catabolic process"/>
    <property type="evidence" value="ECO:0007669"/>
    <property type="project" value="UniProtKB-KW"/>
</dbReference>
<dbReference type="SUPFAM" id="SSF51445">
    <property type="entry name" value="(Trans)glycosidases"/>
    <property type="match status" value="1"/>
</dbReference>
<evidence type="ECO:0000256" key="5">
    <source>
        <dbReference type="ARBA" id="ARBA00023277"/>
    </source>
</evidence>
<evidence type="ECO:0000259" key="11">
    <source>
        <dbReference type="PROSITE" id="PS51910"/>
    </source>
</evidence>
<evidence type="ECO:0000256" key="1">
    <source>
        <dbReference type="ARBA" id="ARBA00000822"/>
    </source>
</evidence>
<name>A0A194XFI3_MOLSC</name>
<keyword evidence="6 8" id="KW-0326">Glycosidase</keyword>
<evidence type="ECO:0000256" key="3">
    <source>
        <dbReference type="ARBA" id="ARBA00022801"/>
    </source>
</evidence>